<keyword evidence="3" id="KW-1133">Transmembrane helix</keyword>
<dbReference type="InterPro" id="IPR036869">
    <property type="entry name" value="J_dom_sf"/>
</dbReference>
<dbReference type="InterPro" id="IPR011990">
    <property type="entry name" value="TPR-like_helical_dom_sf"/>
</dbReference>
<feature type="signal peptide" evidence="4">
    <location>
        <begin position="1"/>
        <end position="17"/>
    </location>
</feature>
<evidence type="ECO:0008006" key="7">
    <source>
        <dbReference type="Google" id="ProtNLM"/>
    </source>
</evidence>
<keyword evidence="2" id="KW-0175">Coiled coil</keyword>
<comment type="caution">
    <text evidence="5">The sequence shown here is derived from an EMBL/GenBank/DDBJ whole genome shotgun (WGS) entry which is preliminary data.</text>
</comment>
<dbReference type="Gene3D" id="1.25.40.10">
    <property type="entry name" value="Tetratricopeptide repeat domain"/>
    <property type="match status" value="1"/>
</dbReference>
<accession>A0A1Q9HK54</accession>
<feature type="coiled-coil region" evidence="2">
    <location>
        <begin position="244"/>
        <end position="271"/>
    </location>
</feature>
<dbReference type="EMBL" id="MJMJ01000012">
    <property type="protein sequence ID" value="OLQ90705.1"/>
    <property type="molecule type" value="Genomic_DNA"/>
</dbReference>
<organism evidence="5 6">
    <name type="scientific">Vibrio panuliri</name>
    <dbReference type="NCBI Taxonomy" id="1381081"/>
    <lineage>
        <taxon>Bacteria</taxon>
        <taxon>Pseudomonadati</taxon>
        <taxon>Pseudomonadota</taxon>
        <taxon>Gammaproteobacteria</taxon>
        <taxon>Vibrionales</taxon>
        <taxon>Vibrionaceae</taxon>
        <taxon>Vibrio</taxon>
    </lineage>
</organism>
<reference evidence="5 6" key="1">
    <citation type="submission" date="2016-09" db="EMBL/GenBank/DDBJ databases">
        <title>Genomic Taxonomy of the Vibrionaceae.</title>
        <authorList>
            <person name="Gonzalez-Castillo A."/>
            <person name="Gomez-Gil B."/>
            <person name="Enciso-Ibarra K."/>
        </authorList>
    </citation>
    <scope>NUCLEOTIDE SEQUENCE [LARGE SCALE GENOMIC DNA]</scope>
    <source>
        <strain evidence="5 6">CAIM 703</strain>
    </source>
</reference>
<protein>
    <recommendedName>
        <fullName evidence="7">J domain-containing protein</fullName>
    </recommendedName>
</protein>
<proteinExistence type="predicted"/>
<dbReference type="InterPro" id="IPR050767">
    <property type="entry name" value="Sel1_AlgK"/>
</dbReference>
<gene>
    <name evidence="5" type="ORF">BIY22_03905</name>
</gene>
<sequence length="353" mass="40100">MKFITTLALLWSSFTIANSGNPAFSELLDQADLNNPRAQYQLYQAYLSGDGVTQSPQEALYWLKQAALNRYKLAQYDLVEQYLTGGLTKPDINKAVFWLTKLAISGDDKAQYELGQIYEKRAQSVDTLSQAKLWYQMAAESYPDAELALNRLLEQEFNQQRAKQLAQLDQLNSQNQTSSGTLPSWFGKGRLSNSLLLTLCISTIIVLGFVTVIWRRKQRSPSTLNDAQTVFNREPDNGVAHPDVYKLKNQLAQQTKQIHKQKQQIEALYGQLKSQQLSTAQASQTIRPVNNSFSLACAMFGFEENQLPEAGKIKLRYKQLCKIYHPDLKGSDDEMKRLNQALKTILDHLKKPR</sequence>
<feature type="chain" id="PRO_5010294267" description="J domain-containing protein" evidence="4">
    <location>
        <begin position="18"/>
        <end position="353"/>
    </location>
</feature>
<name>A0A1Q9HK54_9VIBR</name>
<evidence type="ECO:0000256" key="4">
    <source>
        <dbReference type="SAM" id="SignalP"/>
    </source>
</evidence>
<dbReference type="STRING" id="1381081.BIY22_03905"/>
<dbReference type="InterPro" id="IPR006597">
    <property type="entry name" value="Sel1-like"/>
</dbReference>
<dbReference type="SUPFAM" id="SSF46565">
    <property type="entry name" value="Chaperone J-domain"/>
    <property type="match status" value="1"/>
</dbReference>
<keyword evidence="3" id="KW-0812">Transmembrane</keyword>
<keyword evidence="1" id="KW-0143">Chaperone</keyword>
<dbReference type="SMART" id="SM00671">
    <property type="entry name" value="SEL1"/>
    <property type="match status" value="3"/>
</dbReference>
<evidence type="ECO:0000313" key="5">
    <source>
        <dbReference type="EMBL" id="OLQ90705.1"/>
    </source>
</evidence>
<dbReference type="Proteomes" id="UP000186313">
    <property type="component" value="Unassembled WGS sequence"/>
</dbReference>
<feature type="transmembrane region" description="Helical" evidence="3">
    <location>
        <begin position="195"/>
        <end position="214"/>
    </location>
</feature>
<evidence type="ECO:0000256" key="1">
    <source>
        <dbReference type="ARBA" id="ARBA00023186"/>
    </source>
</evidence>
<evidence type="ECO:0000256" key="2">
    <source>
        <dbReference type="SAM" id="Coils"/>
    </source>
</evidence>
<dbReference type="Pfam" id="PF08238">
    <property type="entry name" value="Sel1"/>
    <property type="match status" value="3"/>
</dbReference>
<dbReference type="AlphaFoldDB" id="A0A1Q9HK54"/>
<keyword evidence="3" id="KW-0472">Membrane</keyword>
<dbReference type="SUPFAM" id="SSF81901">
    <property type="entry name" value="HCP-like"/>
    <property type="match status" value="1"/>
</dbReference>
<keyword evidence="4" id="KW-0732">Signal</keyword>
<evidence type="ECO:0000256" key="3">
    <source>
        <dbReference type="SAM" id="Phobius"/>
    </source>
</evidence>
<dbReference type="Gene3D" id="1.10.287.110">
    <property type="entry name" value="DnaJ domain"/>
    <property type="match status" value="1"/>
</dbReference>
<dbReference type="PANTHER" id="PTHR11102:SF160">
    <property type="entry name" value="ERAD-ASSOCIATED E3 UBIQUITIN-PROTEIN LIGASE COMPONENT HRD3"/>
    <property type="match status" value="1"/>
</dbReference>
<dbReference type="PANTHER" id="PTHR11102">
    <property type="entry name" value="SEL-1-LIKE PROTEIN"/>
    <property type="match status" value="1"/>
</dbReference>
<evidence type="ECO:0000313" key="6">
    <source>
        <dbReference type="Proteomes" id="UP000186313"/>
    </source>
</evidence>